<feature type="non-terminal residue" evidence="2">
    <location>
        <position position="1"/>
    </location>
</feature>
<sequence length="959" mass="109805">SSSSSSSSSTSSDSLEEDIRVWSEIFNSDTALEEDAAIRSRPRESGDPDDLEYCVTFICLYSDSTRLTNFGSASLWPLYMYFGNQSKYTRGRPTAHAAHHMAYIPSMPDRIQDFYTDQYHESATVEVLKFLRRELIQQILLLLFDDDFMYTYVHGDVVECGDGITRRQFPRFVLHTADFMEKILLTCLKFMSKCPCPRCKIPLSKLIEMGTRADDYRRNKTRVDDNDVKWRITLARKWIFEDGMPLTSVFLDRILGPLSLTPTRSAYSIRLQEHNFNFYSLFAPDFMHEVELGVWRTIFTHYMRILHAVGGDAIQTFNKRFRQVPTFGRSTIRKFSNNVCNQGKLAARDYEDRLQCFMPVFEGLLKSKADNRMALDLTFDLATLHALGKLRMHVPKTIEALGTAAANVGSSTRTFASKVCPKYVTVELPKEQAARGRRNARMTKKGAAPTVRKRKELNCNTPKFHALRDYAVTVKQLGPLDNSTAHTGEMEHMYSKDVYARTNKVNHEAQIARRTLLAEKLRIIRTRVDRGRATRKKKLAEALERKKQKDTDPGADADNADDQVDAHAQLTSEDDEKMKLPYSSATQRYHIAKSQRKHDNVFNWLSSFGDDPALVDFHQKLKEHALARLQERGTFMPTYDSSDGYSFQDRARLVIYKEQLYWHDVLRLNWTSYDLQRSQDCVNPKNHGDIMLLAGRSDDANTHPYLYARVVRIFHINVRLYDSPMHAFERMDVLFVRWFRIDESAPGGLEHKRLHRVEFVPHGDDELEDFGFVNPADVVRGTHIIPAFAHGRLSTLLGPSMARKLAGMSDDNSDFHRHYVNFFVDRDMFMRYFGGGIGHRGVTERTTAQLDDQDDDSEWQDIVEDIPATAARFEDLLELVPEITEAGVGGALEQELEEFRAGMEVDDDTDGVGEQEDEEVVQEWEVEDEDGRPGELGLEDDALGEGLNDEYDIAGYAAP</sequence>
<dbReference type="Pfam" id="PF18759">
    <property type="entry name" value="Plavaka"/>
    <property type="match status" value="1"/>
</dbReference>
<gene>
    <name evidence="2" type="ORF">K466DRAFT_506511</name>
</gene>
<feature type="compositionally biased region" description="Acidic residues" evidence="1">
    <location>
        <begin position="937"/>
        <end position="952"/>
    </location>
</feature>
<organism evidence="2 3">
    <name type="scientific">Polyporus arcularius HHB13444</name>
    <dbReference type="NCBI Taxonomy" id="1314778"/>
    <lineage>
        <taxon>Eukaryota</taxon>
        <taxon>Fungi</taxon>
        <taxon>Dikarya</taxon>
        <taxon>Basidiomycota</taxon>
        <taxon>Agaricomycotina</taxon>
        <taxon>Agaricomycetes</taxon>
        <taxon>Polyporales</taxon>
        <taxon>Polyporaceae</taxon>
        <taxon>Polyporus</taxon>
    </lineage>
</organism>
<feature type="region of interest" description="Disordered" evidence="1">
    <location>
        <begin position="904"/>
        <end position="959"/>
    </location>
</feature>
<feature type="region of interest" description="Disordered" evidence="1">
    <location>
        <begin position="533"/>
        <end position="561"/>
    </location>
</feature>
<dbReference type="EMBL" id="ML212259">
    <property type="protein sequence ID" value="TFK78917.1"/>
    <property type="molecule type" value="Genomic_DNA"/>
</dbReference>
<evidence type="ECO:0000313" key="2">
    <source>
        <dbReference type="EMBL" id="TFK78917.1"/>
    </source>
</evidence>
<keyword evidence="3" id="KW-1185">Reference proteome</keyword>
<dbReference type="Proteomes" id="UP000308197">
    <property type="component" value="Unassembled WGS sequence"/>
</dbReference>
<accession>A0A5C3NQQ2</accession>
<dbReference type="InterPro" id="IPR041078">
    <property type="entry name" value="Plavaka"/>
</dbReference>
<feature type="compositionally biased region" description="Basic and acidic residues" evidence="1">
    <location>
        <begin position="539"/>
        <end position="552"/>
    </location>
</feature>
<dbReference type="STRING" id="1314778.A0A5C3NQQ2"/>
<name>A0A5C3NQQ2_9APHY</name>
<proteinExistence type="predicted"/>
<feature type="compositionally biased region" description="Acidic residues" evidence="1">
    <location>
        <begin position="904"/>
        <end position="930"/>
    </location>
</feature>
<evidence type="ECO:0000256" key="1">
    <source>
        <dbReference type="SAM" id="MobiDB-lite"/>
    </source>
</evidence>
<protein>
    <submittedName>
        <fullName evidence="2">Uncharacterized protein</fullName>
    </submittedName>
</protein>
<dbReference type="AlphaFoldDB" id="A0A5C3NQQ2"/>
<dbReference type="InParanoid" id="A0A5C3NQQ2"/>
<reference evidence="2 3" key="1">
    <citation type="journal article" date="2019" name="Nat. Ecol. Evol.">
        <title>Megaphylogeny resolves global patterns of mushroom evolution.</title>
        <authorList>
            <person name="Varga T."/>
            <person name="Krizsan K."/>
            <person name="Foldi C."/>
            <person name="Dima B."/>
            <person name="Sanchez-Garcia M."/>
            <person name="Sanchez-Ramirez S."/>
            <person name="Szollosi G.J."/>
            <person name="Szarkandi J.G."/>
            <person name="Papp V."/>
            <person name="Albert L."/>
            <person name="Andreopoulos W."/>
            <person name="Angelini C."/>
            <person name="Antonin V."/>
            <person name="Barry K.W."/>
            <person name="Bougher N.L."/>
            <person name="Buchanan P."/>
            <person name="Buyck B."/>
            <person name="Bense V."/>
            <person name="Catcheside P."/>
            <person name="Chovatia M."/>
            <person name="Cooper J."/>
            <person name="Damon W."/>
            <person name="Desjardin D."/>
            <person name="Finy P."/>
            <person name="Geml J."/>
            <person name="Haridas S."/>
            <person name="Hughes K."/>
            <person name="Justo A."/>
            <person name="Karasinski D."/>
            <person name="Kautmanova I."/>
            <person name="Kiss B."/>
            <person name="Kocsube S."/>
            <person name="Kotiranta H."/>
            <person name="LaButti K.M."/>
            <person name="Lechner B.E."/>
            <person name="Liimatainen K."/>
            <person name="Lipzen A."/>
            <person name="Lukacs Z."/>
            <person name="Mihaltcheva S."/>
            <person name="Morgado L.N."/>
            <person name="Niskanen T."/>
            <person name="Noordeloos M.E."/>
            <person name="Ohm R.A."/>
            <person name="Ortiz-Santana B."/>
            <person name="Ovrebo C."/>
            <person name="Racz N."/>
            <person name="Riley R."/>
            <person name="Savchenko A."/>
            <person name="Shiryaev A."/>
            <person name="Soop K."/>
            <person name="Spirin V."/>
            <person name="Szebenyi C."/>
            <person name="Tomsovsky M."/>
            <person name="Tulloss R.E."/>
            <person name="Uehling J."/>
            <person name="Grigoriev I.V."/>
            <person name="Vagvolgyi C."/>
            <person name="Papp T."/>
            <person name="Martin F.M."/>
            <person name="Miettinen O."/>
            <person name="Hibbett D.S."/>
            <person name="Nagy L.G."/>
        </authorList>
    </citation>
    <scope>NUCLEOTIDE SEQUENCE [LARGE SCALE GENOMIC DNA]</scope>
    <source>
        <strain evidence="2 3">HHB13444</strain>
    </source>
</reference>
<evidence type="ECO:0000313" key="3">
    <source>
        <dbReference type="Proteomes" id="UP000308197"/>
    </source>
</evidence>